<name>A0AAV7VBE7_PLEWA</name>
<feature type="region of interest" description="Disordered" evidence="2">
    <location>
        <begin position="529"/>
        <end position="566"/>
    </location>
</feature>
<dbReference type="InterPro" id="IPR011993">
    <property type="entry name" value="PH-like_dom_sf"/>
</dbReference>
<dbReference type="Proteomes" id="UP001066276">
    <property type="component" value="Chromosome 2_1"/>
</dbReference>
<dbReference type="InterPro" id="IPR046355">
    <property type="entry name" value="Gab1-4-like"/>
</dbReference>
<comment type="similarity">
    <text evidence="1">Belongs to the GAB family.</text>
</comment>
<dbReference type="GO" id="GO:0007165">
    <property type="term" value="P:signal transduction"/>
    <property type="evidence" value="ECO:0007669"/>
    <property type="project" value="TreeGrafter"/>
</dbReference>
<dbReference type="GO" id="GO:0035591">
    <property type="term" value="F:signaling adaptor activity"/>
    <property type="evidence" value="ECO:0007669"/>
    <property type="project" value="TreeGrafter"/>
</dbReference>
<comment type="caution">
    <text evidence="4">The sequence shown here is derived from an EMBL/GenBank/DDBJ whole genome shotgun (WGS) entry which is preliminary data.</text>
</comment>
<evidence type="ECO:0000256" key="2">
    <source>
        <dbReference type="SAM" id="MobiDB-lite"/>
    </source>
</evidence>
<protein>
    <recommendedName>
        <fullName evidence="3">PH domain-containing protein</fullName>
    </recommendedName>
</protein>
<organism evidence="4 5">
    <name type="scientific">Pleurodeles waltl</name>
    <name type="common">Iberian ribbed newt</name>
    <dbReference type="NCBI Taxonomy" id="8319"/>
    <lineage>
        <taxon>Eukaryota</taxon>
        <taxon>Metazoa</taxon>
        <taxon>Chordata</taxon>
        <taxon>Craniata</taxon>
        <taxon>Vertebrata</taxon>
        <taxon>Euteleostomi</taxon>
        <taxon>Amphibia</taxon>
        <taxon>Batrachia</taxon>
        <taxon>Caudata</taxon>
        <taxon>Salamandroidea</taxon>
        <taxon>Salamandridae</taxon>
        <taxon>Pleurodelinae</taxon>
        <taxon>Pleurodeles</taxon>
    </lineage>
</organism>
<gene>
    <name evidence="4" type="ORF">NDU88_001437</name>
</gene>
<evidence type="ECO:0000313" key="5">
    <source>
        <dbReference type="Proteomes" id="UP001066276"/>
    </source>
</evidence>
<accession>A0AAV7VBE7</accession>
<dbReference type="EMBL" id="JANPWB010000003">
    <property type="protein sequence ID" value="KAJ1197580.1"/>
    <property type="molecule type" value="Genomic_DNA"/>
</dbReference>
<dbReference type="PANTHER" id="PTHR45960:SF3">
    <property type="entry name" value="GRB2-ASSOCIATED-BINDING PROTEIN 3"/>
    <property type="match status" value="1"/>
</dbReference>
<dbReference type="AlphaFoldDB" id="A0AAV7VBE7"/>
<dbReference type="Gene3D" id="2.30.29.30">
    <property type="entry name" value="Pleckstrin-homology domain (PH domain)/Phosphotyrosine-binding domain (PTB)"/>
    <property type="match status" value="1"/>
</dbReference>
<evidence type="ECO:0000256" key="1">
    <source>
        <dbReference type="ARBA" id="ARBA00029462"/>
    </source>
</evidence>
<dbReference type="PROSITE" id="PS50003">
    <property type="entry name" value="PH_DOMAIN"/>
    <property type="match status" value="1"/>
</dbReference>
<proteinExistence type="inferred from homology"/>
<feature type="domain" description="PH" evidence="3">
    <location>
        <begin position="109"/>
        <end position="221"/>
    </location>
</feature>
<dbReference type="PANTHER" id="PTHR45960">
    <property type="entry name" value="GRB2-ASSOCIATED-BINDING PROTEIN"/>
    <property type="match status" value="1"/>
</dbReference>
<feature type="compositionally biased region" description="Polar residues" evidence="2">
    <location>
        <begin position="499"/>
        <end position="509"/>
    </location>
</feature>
<keyword evidence="5" id="KW-1185">Reference proteome</keyword>
<sequence>MAQEGQSALQEPRPPHGSAEVIEHVLRFVYKRSRARHVPRAVGWVGGGARRVSHQCQRGLPPGGTAAALAHSWRKPIAAGFQKIKPGPTLSTHWICRPSFSGGKMSAGDVVCTGWLIKSPPEKKLKRYAWRKRWFVLRRGRMSGNPDVLEYYKTNSAKKPIRVIDLNECEVQTHTGLNIVKKEFQNHYVFVVKTTFRTFYLVAKTEEEMQNWVLSISKICNFEHLKDGTDSVDSVSNTTSSLQPSPAVSIHTSRTADPSYSTDSSATGTPTTEENTSESDSIFLPDYLFLSNCETGKLNTNRSDSLSISDKSLEQTSSDDVFVDAVQSQASLNVLTSSYGWNERQDLLQSLSNAILPKDLPVNGIADGFSSSSPLLGPYLTGTFLADKRQSHGVSECDVFLDTPPPRPPKPSHFSEARSELQASGIFPNSMGACGLQAGTVPRRISLSGLDNVRNWKVDLDRSTLRSRDKRLSLNLPRFAPLYSCTTEPSEDSYVPMKSNASPPVSESDCTPDGYIPMSPVSPPFALPAANTSKVSSPLPELPAELEPPPVNRDLKPRRKSRPPPLDLRNLTAIQEHPVLTRTWTVPYNRTSFMAPERDCMNSARIFANSCLGEEDESYIQMVQKQDSPTGETHPWQRKFNLDYLALVFNSASPSPVQKKPFFSEEQRVDYVQVDEQKTQALQSTKQEWTDERQWKV</sequence>
<dbReference type="InterPro" id="IPR001849">
    <property type="entry name" value="PH_domain"/>
</dbReference>
<evidence type="ECO:0000313" key="4">
    <source>
        <dbReference type="EMBL" id="KAJ1197580.1"/>
    </source>
</evidence>
<reference evidence="4" key="1">
    <citation type="journal article" date="2022" name="bioRxiv">
        <title>Sequencing and chromosome-scale assembly of the giantPleurodeles waltlgenome.</title>
        <authorList>
            <person name="Brown T."/>
            <person name="Elewa A."/>
            <person name="Iarovenko S."/>
            <person name="Subramanian E."/>
            <person name="Araus A.J."/>
            <person name="Petzold A."/>
            <person name="Susuki M."/>
            <person name="Suzuki K.-i.T."/>
            <person name="Hayashi T."/>
            <person name="Toyoda A."/>
            <person name="Oliveira C."/>
            <person name="Osipova E."/>
            <person name="Leigh N.D."/>
            <person name="Simon A."/>
            <person name="Yun M.H."/>
        </authorList>
    </citation>
    <scope>NUCLEOTIDE SEQUENCE</scope>
    <source>
        <strain evidence="4">20211129_DDA</strain>
        <tissue evidence="4">Liver</tissue>
    </source>
</reference>
<dbReference type="SMART" id="SM00233">
    <property type="entry name" value="PH"/>
    <property type="match status" value="1"/>
</dbReference>
<evidence type="ECO:0000259" key="3">
    <source>
        <dbReference type="PROSITE" id="PS50003"/>
    </source>
</evidence>
<feature type="region of interest" description="Disordered" evidence="2">
    <location>
        <begin position="233"/>
        <end position="279"/>
    </location>
</feature>
<feature type="compositionally biased region" description="Polar residues" evidence="2">
    <location>
        <begin position="242"/>
        <end position="279"/>
    </location>
</feature>
<dbReference type="Pfam" id="PF00169">
    <property type="entry name" value="PH"/>
    <property type="match status" value="1"/>
</dbReference>
<dbReference type="GO" id="GO:0005737">
    <property type="term" value="C:cytoplasm"/>
    <property type="evidence" value="ECO:0007669"/>
    <property type="project" value="TreeGrafter"/>
</dbReference>
<feature type="region of interest" description="Disordered" evidence="2">
    <location>
        <begin position="488"/>
        <end position="515"/>
    </location>
</feature>
<dbReference type="SUPFAM" id="SSF50729">
    <property type="entry name" value="PH domain-like"/>
    <property type="match status" value="1"/>
</dbReference>